<evidence type="ECO:0000256" key="4">
    <source>
        <dbReference type="ARBA" id="ARBA00023127"/>
    </source>
</evidence>
<comment type="similarity">
    <text evidence="1">Belongs to the cyclin family. Cyclin D subfamily.</text>
</comment>
<evidence type="ECO:0000256" key="7">
    <source>
        <dbReference type="RuleBase" id="RU000383"/>
    </source>
</evidence>
<name>A0A803NZF8_CANSA</name>
<proteinExistence type="inferred from homology"/>
<dbReference type="FunFam" id="1.10.472.10:FF:000040">
    <property type="entry name" value="D6-type cyclin"/>
    <property type="match status" value="1"/>
</dbReference>
<dbReference type="InterPro" id="IPR006671">
    <property type="entry name" value="Cyclin_N"/>
</dbReference>
<evidence type="ECO:0000256" key="3">
    <source>
        <dbReference type="ARBA" id="ARBA00022618"/>
    </source>
</evidence>
<dbReference type="PANTHER" id="PTHR10177">
    <property type="entry name" value="CYCLINS"/>
    <property type="match status" value="1"/>
</dbReference>
<evidence type="ECO:0000313" key="9">
    <source>
        <dbReference type="EnsemblPlants" id="cds.evm.model.02.2956"/>
    </source>
</evidence>
<dbReference type="Gramene" id="evm.model.02.2956">
    <property type="protein sequence ID" value="cds.evm.model.02.2956"/>
    <property type="gene ID" value="evm.TU.02.2956"/>
</dbReference>
<evidence type="ECO:0000313" key="10">
    <source>
        <dbReference type="Proteomes" id="UP000596661"/>
    </source>
</evidence>
<dbReference type="SMART" id="SM00385">
    <property type="entry name" value="CYCLIN"/>
    <property type="match status" value="1"/>
</dbReference>
<dbReference type="EnsemblPlants" id="evm.model.02.2956">
    <property type="protein sequence ID" value="cds.evm.model.02.2956"/>
    <property type="gene ID" value="evm.TU.02.2956"/>
</dbReference>
<keyword evidence="5" id="KW-0131">Cell cycle</keyword>
<dbReference type="AlphaFoldDB" id="A0A803NZF8"/>
<keyword evidence="10" id="KW-1185">Reference proteome</keyword>
<dbReference type="FunFam" id="1.10.472.10:FF:000060">
    <property type="entry name" value="D6-type cyclin"/>
    <property type="match status" value="1"/>
</dbReference>
<protein>
    <recommendedName>
        <fullName evidence="6">B-like cyclin</fullName>
    </recommendedName>
</protein>
<dbReference type="EMBL" id="UZAU01000239">
    <property type="status" value="NOT_ANNOTATED_CDS"/>
    <property type="molecule type" value="Genomic_DNA"/>
</dbReference>
<reference evidence="9" key="1">
    <citation type="submission" date="2018-11" db="EMBL/GenBank/DDBJ databases">
        <authorList>
            <person name="Grassa J C."/>
        </authorList>
    </citation>
    <scope>NUCLEOTIDE SEQUENCE [LARGE SCALE GENOMIC DNA]</scope>
</reference>
<dbReference type="InterPro" id="IPR004367">
    <property type="entry name" value="Cyclin_C-dom"/>
</dbReference>
<evidence type="ECO:0000256" key="6">
    <source>
        <dbReference type="ARBA" id="ARBA00032263"/>
    </source>
</evidence>
<dbReference type="Pfam" id="PF00134">
    <property type="entry name" value="Cyclin_N"/>
    <property type="match status" value="1"/>
</dbReference>
<keyword evidence="4 7" id="KW-0195">Cyclin</keyword>
<organism evidence="9 10">
    <name type="scientific">Cannabis sativa</name>
    <name type="common">Hemp</name>
    <name type="synonym">Marijuana</name>
    <dbReference type="NCBI Taxonomy" id="3483"/>
    <lineage>
        <taxon>Eukaryota</taxon>
        <taxon>Viridiplantae</taxon>
        <taxon>Streptophyta</taxon>
        <taxon>Embryophyta</taxon>
        <taxon>Tracheophyta</taxon>
        <taxon>Spermatophyta</taxon>
        <taxon>Magnoliopsida</taxon>
        <taxon>eudicotyledons</taxon>
        <taxon>Gunneridae</taxon>
        <taxon>Pentapetalae</taxon>
        <taxon>rosids</taxon>
        <taxon>fabids</taxon>
        <taxon>Rosales</taxon>
        <taxon>Cannabaceae</taxon>
        <taxon>Cannabis</taxon>
    </lineage>
</organism>
<evidence type="ECO:0000256" key="2">
    <source>
        <dbReference type="ARBA" id="ARBA00011177"/>
    </source>
</evidence>
<dbReference type="SUPFAM" id="SSF47954">
    <property type="entry name" value="Cyclin-like"/>
    <property type="match status" value="2"/>
</dbReference>
<dbReference type="Pfam" id="PF02984">
    <property type="entry name" value="Cyclin_C"/>
    <property type="match status" value="1"/>
</dbReference>
<accession>A0A803NZF8</accession>
<comment type="subunit">
    <text evidence="2">Interacts with the CDC2 protein kinase to form a serine/threonine kinase holoenzyme complex also known as maturation promoting factor (MPF). The cyclin subunit imparts substrate specificity to the complex.</text>
</comment>
<dbReference type="InterPro" id="IPR036915">
    <property type="entry name" value="Cyclin-like_sf"/>
</dbReference>
<evidence type="ECO:0000256" key="5">
    <source>
        <dbReference type="ARBA" id="ARBA00023306"/>
    </source>
</evidence>
<dbReference type="Proteomes" id="UP000596661">
    <property type="component" value="Chromosome 2"/>
</dbReference>
<sequence>MEVHLGDSLTSFQEHHTSDSIPDLFASEADHMPSRNFFTRFKNRDFYVPFRSEAISHILQAQFSCNLDPFISYLAINYMDRYVSKQEIPQGKPWISKLMVIGCLSLASKMKNSPFSISDIYREEGLVFDAQTVHKMELLILDTLSWRMRSITPFSFFSFFISFIEINDPLSQALKDRASDIIFCSQNDIKFLDYKPSIIAASALLFATHELFIQQFASFKASLLNCQHIKSVRAQVVKEHQGPVAMICWAIWMTMHHYKWYGTKVWVKSQEMEIKINVNSAVFTATHQFGIGLVAHDHLVKPVPLFVLMMWNLSYS</sequence>
<reference evidence="9" key="2">
    <citation type="submission" date="2021-03" db="UniProtKB">
        <authorList>
            <consortium name="EnsemblPlants"/>
        </authorList>
    </citation>
    <scope>IDENTIFICATION</scope>
</reference>
<evidence type="ECO:0000259" key="8">
    <source>
        <dbReference type="SMART" id="SM00385"/>
    </source>
</evidence>
<feature type="domain" description="Cyclin-like" evidence="8">
    <location>
        <begin position="56"/>
        <end position="142"/>
    </location>
</feature>
<dbReference type="Gene3D" id="1.10.472.10">
    <property type="entry name" value="Cyclin-like"/>
    <property type="match status" value="2"/>
</dbReference>
<dbReference type="OMA" id="CNIDRYT"/>
<dbReference type="InterPro" id="IPR013763">
    <property type="entry name" value="Cyclin-like_dom"/>
</dbReference>
<keyword evidence="3" id="KW-0132">Cell division</keyword>
<evidence type="ECO:0000256" key="1">
    <source>
        <dbReference type="ARBA" id="ARBA00009065"/>
    </source>
</evidence>
<dbReference type="GO" id="GO:0051301">
    <property type="term" value="P:cell division"/>
    <property type="evidence" value="ECO:0007669"/>
    <property type="project" value="UniProtKB-KW"/>
</dbReference>
<dbReference type="InterPro" id="IPR039361">
    <property type="entry name" value="Cyclin"/>
</dbReference>